<dbReference type="Gene3D" id="1.25.40.10">
    <property type="entry name" value="Tetratricopeptide repeat domain"/>
    <property type="match status" value="2"/>
</dbReference>
<dbReference type="PANTHER" id="PTHR43630">
    <property type="entry name" value="POLY-BETA-1,6-N-ACETYL-D-GLUCOSAMINE SYNTHASE"/>
    <property type="match status" value="1"/>
</dbReference>
<keyword evidence="6" id="KW-1185">Reference proteome</keyword>
<keyword evidence="5" id="KW-0808">Transferase</keyword>
<dbReference type="EMBL" id="JBHTLU010000003">
    <property type="protein sequence ID" value="MFD1218598.1"/>
    <property type="molecule type" value="Genomic_DNA"/>
</dbReference>
<evidence type="ECO:0000256" key="2">
    <source>
        <dbReference type="ARBA" id="ARBA00022803"/>
    </source>
</evidence>
<dbReference type="Pfam" id="PF00535">
    <property type="entry name" value="Glycos_transf_2"/>
    <property type="match status" value="1"/>
</dbReference>
<dbReference type="InterPro" id="IPR029044">
    <property type="entry name" value="Nucleotide-diphossugar_trans"/>
</dbReference>
<evidence type="ECO:0000259" key="4">
    <source>
        <dbReference type="Pfam" id="PF00535"/>
    </source>
</evidence>
<dbReference type="PROSITE" id="PS50005">
    <property type="entry name" value="TPR"/>
    <property type="match status" value="1"/>
</dbReference>
<dbReference type="PANTHER" id="PTHR43630:SF2">
    <property type="entry name" value="GLYCOSYLTRANSFERASE"/>
    <property type="match status" value="1"/>
</dbReference>
<dbReference type="Pfam" id="PF07719">
    <property type="entry name" value="TPR_2"/>
    <property type="match status" value="1"/>
</dbReference>
<reference evidence="6" key="1">
    <citation type="journal article" date="2019" name="Int. J. Syst. Evol. Microbiol.">
        <title>The Global Catalogue of Microorganisms (GCM) 10K type strain sequencing project: providing services to taxonomists for standard genome sequencing and annotation.</title>
        <authorList>
            <consortium name="The Broad Institute Genomics Platform"/>
            <consortium name="The Broad Institute Genome Sequencing Center for Infectious Disease"/>
            <person name="Wu L."/>
            <person name="Ma J."/>
        </authorList>
    </citation>
    <scope>NUCLEOTIDE SEQUENCE [LARGE SCALE GENOMIC DNA]</scope>
    <source>
        <strain evidence="6">CCUG 53270</strain>
    </source>
</reference>
<dbReference type="CDD" id="cd02511">
    <property type="entry name" value="Beta4Glucosyltransferase"/>
    <property type="match status" value="1"/>
</dbReference>
<keyword evidence="2 3" id="KW-0802">TPR repeat</keyword>
<evidence type="ECO:0000256" key="1">
    <source>
        <dbReference type="ARBA" id="ARBA00022737"/>
    </source>
</evidence>
<dbReference type="SUPFAM" id="SSF53448">
    <property type="entry name" value="Nucleotide-diphospho-sugar transferases"/>
    <property type="match status" value="1"/>
</dbReference>
<dbReference type="SUPFAM" id="SSF48452">
    <property type="entry name" value="TPR-like"/>
    <property type="match status" value="2"/>
</dbReference>
<dbReference type="RefSeq" id="WP_377768322.1">
    <property type="nucleotide sequence ID" value="NZ_JBHTLU010000003.1"/>
</dbReference>
<dbReference type="Proteomes" id="UP001597180">
    <property type="component" value="Unassembled WGS sequence"/>
</dbReference>
<name>A0ABW3UCH1_9BACL</name>
<protein>
    <submittedName>
        <fullName evidence="5">Glycosyltransferase</fullName>
        <ecNumber evidence="5">2.4.-.-</ecNumber>
    </submittedName>
</protein>
<dbReference type="SMART" id="SM00028">
    <property type="entry name" value="TPR"/>
    <property type="match status" value="3"/>
</dbReference>
<feature type="repeat" description="TPR" evidence="3">
    <location>
        <begin position="186"/>
        <end position="219"/>
    </location>
</feature>
<evidence type="ECO:0000256" key="3">
    <source>
        <dbReference type="PROSITE-ProRule" id="PRU00339"/>
    </source>
</evidence>
<evidence type="ECO:0000313" key="6">
    <source>
        <dbReference type="Proteomes" id="UP001597180"/>
    </source>
</evidence>
<dbReference type="Pfam" id="PF13181">
    <property type="entry name" value="TPR_8"/>
    <property type="match status" value="1"/>
</dbReference>
<evidence type="ECO:0000313" key="5">
    <source>
        <dbReference type="EMBL" id="MFD1218598.1"/>
    </source>
</evidence>
<sequence>MIVKNEERYLRKCLDSVKGFVDEIIIVDTGSTDRTLEIANEFHAKVSAFEWIHDFSAARNFAIQQASCDYILQLDADEYLEDGAALQEDIASDKDYYSVTIKNHKSDGGSFAHQAVRLFKNRAELHYIGKLHEHLNILDPSLTLSSGDASSLINHLGYLDDTVQEKNKVERNYEIMLKELEANPSPYSLYNMGKVCMSQRKYEEALNYFKKSYELADNMSYVYYLFCYMLTCLRFLHRYEEGISLAKVLIDRQPLYLDFHYELARLYEEYGCLQDAEIVLQHCLSDQPWSEKKVANEGANGYLSFYRLACIYDKQGRSGEAFEAIFEAIQSNPVYQPAIKLYLRLMLKANISHEEVITHLEKTYSGKDAETIKMLLVAIYEARHPIMAHYFTEKDGQPLDKEIKAVVDQYDHKYEQSRDLWLEVPDIKPDNIVDLLTLSLILKDTDLMNKCRPLANTSHRDWKLIKGFIKREPLTSDLKDSWIEPHLVNIAEQFIVLGEFDIFEYISACIMRCSLATQIKLAMLLADYGFKDTAVDFLLEHYNANPNHPDVLQGLSAILYRTGHYEEAASLSEQLVKHRNDFPSYQQLYLCYIHLGNGGSAQRVAQEMKKKYSYSSWVQSL</sequence>
<dbReference type="InterPro" id="IPR013105">
    <property type="entry name" value="TPR_2"/>
</dbReference>
<dbReference type="Gene3D" id="3.90.550.10">
    <property type="entry name" value="Spore Coat Polysaccharide Biosynthesis Protein SpsA, Chain A"/>
    <property type="match status" value="1"/>
</dbReference>
<dbReference type="GO" id="GO:0016757">
    <property type="term" value="F:glycosyltransferase activity"/>
    <property type="evidence" value="ECO:0007669"/>
    <property type="project" value="UniProtKB-KW"/>
</dbReference>
<dbReference type="InterPro" id="IPR001173">
    <property type="entry name" value="Glyco_trans_2-like"/>
</dbReference>
<dbReference type="InterPro" id="IPR019734">
    <property type="entry name" value="TPR_rpt"/>
</dbReference>
<dbReference type="EC" id="2.4.-.-" evidence="5"/>
<feature type="domain" description="Glycosyltransferase 2-like" evidence="4">
    <location>
        <begin position="1"/>
        <end position="114"/>
    </location>
</feature>
<dbReference type="InterPro" id="IPR011990">
    <property type="entry name" value="TPR-like_helical_dom_sf"/>
</dbReference>
<comment type="caution">
    <text evidence="5">The sequence shown here is derived from an EMBL/GenBank/DDBJ whole genome shotgun (WGS) entry which is preliminary data.</text>
</comment>
<gene>
    <name evidence="5" type="ORF">ACFQ4B_00575</name>
</gene>
<accession>A0ABW3UCH1</accession>
<proteinExistence type="predicted"/>
<keyword evidence="5" id="KW-0328">Glycosyltransferase</keyword>
<organism evidence="5 6">
    <name type="scientific">Paenibacillus vulneris</name>
    <dbReference type="NCBI Taxonomy" id="1133364"/>
    <lineage>
        <taxon>Bacteria</taxon>
        <taxon>Bacillati</taxon>
        <taxon>Bacillota</taxon>
        <taxon>Bacilli</taxon>
        <taxon>Bacillales</taxon>
        <taxon>Paenibacillaceae</taxon>
        <taxon>Paenibacillus</taxon>
    </lineage>
</organism>
<keyword evidence="1" id="KW-0677">Repeat</keyword>